<gene>
    <name evidence="8" type="ORF">LTR24_008280</name>
</gene>
<feature type="transmembrane region" description="Helical" evidence="7">
    <location>
        <begin position="228"/>
        <end position="248"/>
    </location>
</feature>
<keyword evidence="4 7" id="KW-1133">Transmembrane helix</keyword>
<dbReference type="PANTHER" id="PTHR31123:SF4">
    <property type="entry name" value="PROTEIN ALCS"/>
    <property type="match status" value="1"/>
</dbReference>
<comment type="similarity">
    <text evidence="2">Belongs to the acetate uptake transporter (AceTr) (TC 2.A.96) family.</text>
</comment>
<evidence type="ECO:0000256" key="6">
    <source>
        <dbReference type="SAM" id="MobiDB-lite"/>
    </source>
</evidence>
<dbReference type="EMBL" id="JAVRRG010000140">
    <property type="protein sequence ID" value="KAK5081115.1"/>
    <property type="molecule type" value="Genomic_DNA"/>
</dbReference>
<evidence type="ECO:0000256" key="3">
    <source>
        <dbReference type="ARBA" id="ARBA00022692"/>
    </source>
</evidence>
<feature type="transmembrane region" description="Helical" evidence="7">
    <location>
        <begin position="168"/>
        <end position="186"/>
    </location>
</feature>
<feature type="compositionally biased region" description="Polar residues" evidence="6">
    <location>
        <begin position="1"/>
        <end position="12"/>
    </location>
</feature>
<feature type="transmembrane region" description="Helical" evidence="7">
    <location>
        <begin position="193"/>
        <end position="213"/>
    </location>
</feature>
<reference evidence="8 9" key="1">
    <citation type="submission" date="2023-08" db="EMBL/GenBank/DDBJ databases">
        <title>Black Yeasts Isolated from many extreme environments.</title>
        <authorList>
            <person name="Coleine C."/>
            <person name="Stajich J.E."/>
            <person name="Selbmann L."/>
        </authorList>
    </citation>
    <scope>NUCLEOTIDE SEQUENCE [LARGE SCALE GENOMIC DNA]</scope>
    <source>
        <strain evidence="8 9">CCFEE 5885</strain>
    </source>
</reference>
<feature type="region of interest" description="Disordered" evidence="6">
    <location>
        <begin position="1"/>
        <end position="24"/>
    </location>
</feature>
<comment type="subcellular location">
    <subcellularLocation>
        <location evidence="1">Membrane</location>
        <topology evidence="1">Multi-pass membrane protein</topology>
    </subcellularLocation>
</comment>
<evidence type="ECO:0000256" key="1">
    <source>
        <dbReference type="ARBA" id="ARBA00004141"/>
    </source>
</evidence>
<name>A0ABR0K0F0_9EURO</name>
<evidence type="ECO:0000256" key="2">
    <source>
        <dbReference type="ARBA" id="ARBA00005587"/>
    </source>
</evidence>
<dbReference type="Pfam" id="PF01184">
    <property type="entry name" value="Gpr1_Fun34_YaaH"/>
    <property type="match status" value="1"/>
</dbReference>
<dbReference type="Proteomes" id="UP001345013">
    <property type="component" value="Unassembled WGS sequence"/>
</dbReference>
<evidence type="ECO:0000256" key="4">
    <source>
        <dbReference type="ARBA" id="ARBA00022989"/>
    </source>
</evidence>
<proteinExistence type="inferred from homology"/>
<organism evidence="8 9">
    <name type="scientific">Lithohypha guttulata</name>
    <dbReference type="NCBI Taxonomy" id="1690604"/>
    <lineage>
        <taxon>Eukaryota</taxon>
        <taxon>Fungi</taxon>
        <taxon>Dikarya</taxon>
        <taxon>Ascomycota</taxon>
        <taxon>Pezizomycotina</taxon>
        <taxon>Eurotiomycetes</taxon>
        <taxon>Chaetothyriomycetidae</taxon>
        <taxon>Chaetothyriales</taxon>
        <taxon>Trichomeriaceae</taxon>
        <taxon>Lithohypha</taxon>
    </lineage>
</organism>
<feature type="transmembrane region" description="Helical" evidence="7">
    <location>
        <begin position="65"/>
        <end position="85"/>
    </location>
</feature>
<accession>A0ABR0K0F0</accession>
<evidence type="ECO:0000256" key="5">
    <source>
        <dbReference type="ARBA" id="ARBA00023136"/>
    </source>
</evidence>
<comment type="caution">
    <text evidence="8">The sequence shown here is derived from an EMBL/GenBank/DDBJ whole genome shotgun (WGS) entry which is preliminary data.</text>
</comment>
<protein>
    <submittedName>
        <fullName evidence="8">Uncharacterized protein</fullName>
    </submittedName>
</protein>
<sequence>MASAAHLSQQQTAEEKPGDWTHDHHRHSLSRQMTVALTPEQYEKLFFQPNQAKGDLAKRLGNPTLLGLLGFLIPFTNTMFACCGFQGSSTASLASIIGGWYFFGGIAMVLAGICEFILGNTFPFVVFGIYGTHWVAQAYTNDPWHPLTAAYGTGPEVAVDLAYTSGQGLYNVVMLLVSFVFTIGSLRTNVPFVITFVALDFLFGFFAAANFQLGHNPTPDGIAYADKLFLIAGGFGMVSCIMGWYLAIITVCASTGVPCPLPIFDLSTKLFRDSGAKTNEHAGSVRETVNG</sequence>
<evidence type="ECO:0000313" key="8">
    <source>
        <dbReference type="EMBL" id="KAK5081115.1"/>
    </source>
</evidence>
<feature type="compositionally biased region" description="Basic and acidic residues" evidence="6">
    <location>
        <begin position="13"/>
        <end position="22"/>
    </location>
</feature>
<keyword evidence="5 7" id="KW-0472">Membrane</keyword>
<evidence type="ECO:0000313" key="9">
    <source>
        <dbReference type="Proteomes" id="UP001345013"/>
    </source>
</evidence>
<evidence type="ECO:0000256" key="7">
    <source>
        <dbReference type="SAM" id="Phobius"/>
    </source>
</evidence>
<dbReference type="InterPro" id="IPR000791">
    <property type="entry name" value="Gpr1/Fun34/SatP-like"/>
</dbReference>
<dbReference type="InterPro" id="IPR051633">
    <property type="entry name" value="AceTr"/>
</dbReference>
<keyword evidence="9" id="KW-1185">Reference proteome</keyword>
<dbReference type="PANTHER" id="PTHR31123">
    <property type="entry name" value="ACCUMULATION OF DYADS PROTEIN 2-RELATED"/>
    <property type="match status" value="1"/>
</dbReference>
<feature type="transmembrane region" description="Helical" evidence="7">
    <location>
        <begin position="97"/>
        <end position="118"/>
    </location>
</feature>
<keyword evidence="3 7" id="KW-0812">Transmembrane</keyword>